<gene>
    <name evidence="2" type="ORF">C8F04DRAFT_1185644</name>
</gene>
<sequence length="112" mass="12404">MAVKPMIFLILRMLFKPSLLTSTYLCQKAPKAIMIKGHGRPARVALPPAAGPGHGRFGVASLQNEQKWVDSTGGGDHWGGDDGEVEHEGLVRDQVRYKRRAALWCRSEPARR</sequence>
<protein>
    <submittedName>
        <fullName evidence="2">Uncharacterized protein</fullName>
    </submittedName>
</protein>
<evidence type="ECO:0000256" key="1">
    <source>
        <dbReference type="SAM" id="SignalP"/>
    </source>
</evidence>
<keyword evidence="3" id="KW-1185">Reference proteome</keyword>
<organism evidence="2 3">
    <name type="scientific">Mycena alexandri</name>
    <dbReference type="NCBI Taxonomy" id="1745969"/>
    <lineage>
        <taxon>Eukaryota</taxon>
        <taxon>Fungi</taxon>
        <taxon>Dikarya</taxon>
        <taxon>Basidiomycota</taxon>
        <taxon>Agaricomycotina</taxon>
        <taxon>Agaricomycetes</taxon>
        <taxon>Agaricomycetidae</taxon>
        <taxon>Agaricales</taxon>
        <taxon>Marasmiineae</taxon>
        <taxon>Mycenaceae</taxon>
        <taxon>Mycena</taxon>
    </lineage>
</organism>
<dbReference type="EMBL" id="JARJCM010000079">
    <property type="protein sequence ID" value="KAJ7031714.1"/>
    <property type="molecule type" value="Genomic_DNA"/>
</dbReference>
<accession>A0AAD6SPK6</accession>
<name>A0AAD6SPK6_9AGAR</name>
<proteinExistence type="predicted"/>
<dbReference type="AlphaFoldDB" id="A0AAD6SPK6"/>
<dbReference type="Proteomes" id="UP001218188">
    <property type="component" value="Unassembled WGS sequence"/>
</dbReference>
<evidence type="ECO:0000313" key="2">
    <source>
        <dbReference type="EMBL" id="KAJ7031714.1"/>
    </source>
</evidence>
<keyword evidence="1" id="KW-0732">Signal</keyword>
<feature type="chain" id="PRO_5042029721" evidence="1">
    <location>
        <begin position="21"/>
        <end position="112"/>
    </location>
</feature>
<feature type="signal peptide" evidence="1">
    <location>
        <begin position="1"/>
        <end position="20"/>
    </location>
</feature>
<evidence type="ECO:0000313" key="3">
    <source>
        <dbReference type="Proteomes" id="UP001218188"/>
    </source>
</evidence>
<comment type="caution">
    <text evidence="2">The sequence shown here is derived from an EMBL/GenBank/DDBJ whole genome shotgun (WGS) entry which is preliminary data.</text>
</comment>
<reference evidence="2" key="1">
    <citation type="submission" date="2023-03" db="EMBL/GenBank/DDBJ databases">
        <title>Massive genome expansion in bonnet fungi (Mycena s.s.) driven by repeated elements and novel gene families across ecological guilds.</title>
        <authorList>
            <consortium name="Lawrence Berkeley National Laboratory"/>
            <person name="Harder C.B."/>
            <person name="Miyauchi S."/>
            <person name="Viragh M."/>
            <person name="Kuo A."/>
            <person name="Thoen E."/>
            <person name="Andreopoulos B."/>
            <person name="Lu D."/>
            <person name="Skrede I."/>
            <person name="Drula E."/>
            <person name="Henrissat B."/>
            <person name="Morin E."/>
            <person name="Kohler A."/>
            <person name="Barry K."/>
            <person name="LaButti K."/>
            <person name="Morin E."/>
            <person name="Salamov A."/>
            <person name="Lipzen A."/>
            <person name="Mereny Z."/>
            <person name="Hegedus B."/>
            <person name="Baldrian P."/>
            <person name="Stursova M."/>
            <person name="Weitz H."/>
            <person name="Taylor A."/>
            <person name="Grigoriev I.V."/>
            <person name="Nagy L.G."/>
            <person name="Martin F."/>
            <person name="Kauserud H."/>
        </authorList>
    </citation>
    <scope>NUCLEOTIDE SEQUENCE</scope>
    <source>
        <strain evidence="2">CBHHK200</strain>
    </source>
</reference>